<organism evidence="4 5">
    <name type="scientific">Vibrio viridaestus</name>
    <dbReference type="NCBI Taxonomy" id="2487322"/>
    <lineage>
        <taxon>Bacteria</taxon>
        <taxon>Pseudomonadati</taxon>
        <taxon>Pseudomonadota</taxon>
        <taxon>Gammaproteobacteria</taxon>
        <taxon>Vibrionales</taxon>
        <taxon>Vibrionaceae</taxon>
        <taxon>Vibrio</taxon>
    </lineage>
</organism>
<evidence type="ECO:0000256" key="2">
    <source>
        <dbReference type="SAM" id="Phobius"/>
    </source>
</evidence>
<feature type="compositionally biased region" description="Acidic residues" evidence="1">
    <location>
        <begin position="168"/>
        <end position="178"/>
    </location>
</feature>
<name>A0A3N9TF02_9VIBR</name>
<gene>
    <name evidence="4" type="primary">rodZ</name>
    <name evidence="4" type="ORF">EES38_14075</name>
</gene>
<dbReference type="Pfam" id="PF13413">
    <property type="entry name" value="HTH_25"/>
    <property type="match status" value="1"/>
</dbReference>
<dbReference type="GO" id="GO:0003677">
    <property type="term" value="F:DNA binding"/>
    <property type="evidence" value="ECO:0007669"/>
    <property type="project" value="InterPro"/>
</dbReference>
<keyword evidence="5" id="KW-1185">Reference proteome</keyword>
<feature type="transmembrane region" description="Helical" evidence="2">
    <location>
        <begin position="117"/>
        <end position="137"/>
    </location>
</feature>
<dbReference type="InterPro" id="IPR025194">
    <property type="entry name" value="RodZ-like_C"/>
</dbReference>
<sequence>MNTETETVKEEAPVTPGQLLREKRESLGLSIEQVANRLRLRVAIINAIEADNFDIDKVTTFTKGYVRSYAKLVGIEESIILAAFNRCTGADDRKEVESVEMKSFSRQTSKKQHNNRINLITFCIVIIVVGISSVWWYQNQQQDSLRPSSAAQAQEEQEGDNVAPTEDISTDEATAEDVDAQKKIEEEIAPEEPAADDSVNSESAESASETTDTGSVSDETSDVSDDSNVSEPTDAVVTTTASTPELVMNFTKDCWISVKDSSGKTLSIGLKKAGSHLNLEGEKPFSVVLGAPESVSMTFAGEPVDLSGYTSGKVARFTLP</sequence>
<keyword evidence="2" id="KW-0812">Transmembrane</keyword>
<dbReference type="PANTHER" id="PTHR34475">
    <property type="match status" value="1"/>
</dbReference>
<keyword evidence="2" id="KW-0472">Membrane</keyword>
<evidence type="ECO:0000259" key="3">
    <source>
        <dbReference type="PROSITE" id="PS50943"/>
    </source>
</evidence>
<dbReference type="SUPFAM" id="SSF47413">
    <property type="entry name" value="lambda repressor-like DNA-binding domains"/>
    <property type="match status" value="1"/>
</dbReference>
<dbReference type="Pfam" id="PF13464">
    <property type="entry name" value="RodZ_C"/>
    <property type="match status" value="1"/>
</dbReference>
<dbReference type="NCBIfam" id="NF008109">
    <property type="entry name" value="PRK10856.1"/>
    <property type="match status" value="1"/>
</dbReference>
<feature type="compositionally biased region" description="Low complexity" evidence="1">
    <location>
        <begin position="196"/>
        <end position="218"/>
    </location>
</feature>
<comment type="caution">
    <text evidence="4">The sequence shown here is derived from an EMBL/GenBank/DDBJ whole genome shotgun (WGS) entry which is preliminary data.</text>
</comment>
<evidence type="ECO:0000256" key="1">
    <source>
        <dbReference type="SAM" id="MobiDB-lite"/>
    </source>
</evidence>
<feature type="region of interest" description="Disordered" evidence="1">
    <location>
        <begin position="147"/>
        <end position="240"/>
    </location>
</feature>
<dbReference type="PROSITE" id="PS50943">
    <property type="entry name" value="HTH_CROC1"/>
    <property type="match status" value="1"/>
</dbReference>
<accession>A0A3N9TF02</accession>
<keyword evidence="2" id="KW-1133">Transmembrane helix</keyword>
<dbReference type="OrthoDB" id="9790252at2"/>
<protein>
    <submittedName>
        <fullName evidence="4">Cytoskeleton protein RodZ</fullName>
    </submittedName>
</protein>
<dbReference type="RefSeq" id="WP_124937841.1">
    <property type="nucleotide sequence ID" value="NZ_RJVQ01000006.1"/>
</dbReference>
<reference evidence="4 5" key="1">
    <citation type="submission" date="2018-11" db="EMBL/GenBank/DDBJ databases">
        <title>Vibrio LJC006 sp. nov., isolated from seawater during the bloom of the enteromorpha.</title>
        <authorList>
            <person name="Liang J."/>
        </authorList>
    </citation>
    <scope>NUCLEOTIDE SEQUENCE [LARGE SCALE GENOMIC DNA]</scope>
    <source>
        <strain evidence="4 5">LJC006</strain>
    </source>
</reference>
<evidence type="ECO:0000313" key="4">
    <source>
        <dbReference type="EMBL" id="RQW62303.1"/>
    </source>
</evidence>
<dbReference type="InterPro" id="IPR050400">
    <property type="entry name" value="Bact_Cytoskel_RodZ"/>
</dbReference>
<dbReference type="AlphaFoldDB" id="A0A3N9TF02"/>
<dbReference type="InterPro" id="IPR010982">
    <property type="entry name" value="Lambda_DNA-bd_dom_sf"/>
</dbReference>
<dbReference type="EMBL" id="RJVQ01000006">
    <property type="protein sequence ID" value="RQW62303.1"/>
    <property type="molecule type" value="Genomic_DNA"/>
</dbReference>
<dbReference type="PANTHER" id="PTHR34475:SF1">
    <property type="entry name" value="CYTOSKELETON PROTEIN RODZ"/>
    <property type="match status" value="1"/>
</dbReference>
<evidence type="ECO:0000313" key="5">
    <source>
        <dbReference type="Proteomes" id="UP000281112"/>
    </source>
</evidence>
<dbReference type="Gene3D" id="1.10.260.40">
    <property type="entry name" value="lambda repressor-like DNA-binding domains"/>
    <property type="match status" value="1"/>
</dbReference>
<dbReference type="InterPro" id="IPR001387">
    <property type="entry name" value="Cro/C1-type_HTH"/>
</dbReference>
<proteinExistence type="predicted"/>
<dbReference type="Proteomes" id="UP000281112">
    <property type="component" value="Unassembled WGS sequence"/>
</dbReference>
<dbReference type="CDD" id="cd00093">
    <property type="entry name" value="HTH_XRE"/>
    <property type="match status" value="1"/>
</dbReference>
<feature type="domain" description="HTH cro/C1-type" evidence="3">
    <location>
        <begin position="20"/>
        <end position="49"/>
    </location>
</feature>